<dbReference type="AlphaFoldDB" id="A0A6C0BJZ7"/>
<reference evidence="1" key="1">
    <citation type="journal article" date="2020" name="Nature">
        <title>Giant virus diversity and host interactions through global metagenomics.</title>
        <authorList>
            <person name="Schulz F."/>
            <person name="Roux S."/>
            <person name="Paez-Espino D."/>
            <person name="Jungbluth S."/>
            <person name="Walsh D.A."/>
            <person name="Denef V.J."/>
            <person name="McMahon K.D."/>
            <person name="Konstantinidis K.T."/>
            <person name="Eloe-Fadrosh E.A."/>
            <person name="Kyrpides N.C."/>
            <person name="Woyke T."/>
        </authorList>
    </citation>
    <scope>NUCLEOTIDE SEQUENCE</scope>
    <source>
        <strain evidence="1">GVMAG-M-3300013285-6</strain>
    </source>
</reference>
<organism evidence="1">
    <name type="scientific">viral metagenome</name>
    <dbReference type="NCBI Taxonomy" id="1070528"/>
    <lineage>
        <taxon>unclassified sequences</taxon>
        <taxon>metagenomes</taxon>
        <taxon>organismal metagenomes</taxon>
    </lineage>
</organism>
<sequence>MDTPLDFTLRDLFLVVGYATQWLPRHTKEGVFQWLCYKMERRVSVEALRMAMQEAGFTKDESCVHCNDTVKGWDFDDGEEPICGPCAEDLN</sequence>
<proteinExistence type="predicted"/>
<protein>
    <submittedName>
        <fullName evidence="1">Uncharacterized protein</fullName>
    </submittedName>
</protein>
<evidence type="ECO:0000313" key="1">
    <source>
        <dbReference type="EMBL" id="QHS92071.1"/>
    </source>
</evidence>
<dbReference type="EMBL" id="MN739168">
    <property type="protein sequence ID" value="QHS92071.1"/>
    <property type="molecule type" value="Genomic_DNA"/>
</dbReference>
<accession>A0A6C0BJZ7</accession>
<name>A0A6C0BJZ7_9ZZZZ</name>